<name>A0A7C5KBT4_9BACT</name>
<evidence type="ECO:0000256" key="7">
    <source>
        <dbReference type="ARBA" id="ARBA00022741"/>
    </source>
</evidence>
<evidence type="ECO:0000256" key="3">
    <source>
        <dbReference type="ARBA" id="ARBA00009014"/>
    </source>
</evidence>
<dbReference type="PANTHER" id="PTHR39321:SF3">
    <property type="entry name" value="PHOSPHOPANTETHEINE ADENYLYLTRANSFERASE"/>
    <property type="match status" value="1"/>
</dbReference>
<evidence type="ECO:0000313" key="13">
    <source>
        <dbReference type="EMBL" id="HHI65297.1"/>
    </source>
</evidence>
<keyword evidence="6 11" id="KW-0548">Nucleotidyltransferase</keyword>
<evidence type="ECO:0000256" key="5">
    <source>
        <dbReference type="ARBA" id="ARBA00022679"/>
    </source>
</evidence>
<keyword evidence="9 11" id="KW-0520">NAD</keyword>
<dbReference type="EMBL" id="DRUY01000069">
    <property type="protein sequence ID" value="HHI65297.1"/>
    <property type="molecule type" value="Genomic_DNA"/>
</dbReference>
<dbReference type="InterPro" id="IPR005248">
    <property type="entry name" value="NadD/NMNAT"/>
</dbReference>
<dbReference type="CDD" id="cd02165">
    <property type="entry name" value="NMNAT"/>
    <property type="match status" value="1"/>
</dbReference>
<dbReference type="HAMAP" id="MF_00244">
    <property type="entry name" value="NaMN_adenylyltr"/>
    <property type="match status" value="1"/>
</dbReference>
<protein>
    <recommendedName>
        <fullName evidence="11">Probable nicotinate-nucleotide adenylyltransferase</fullName>
        <ecNumber evidence="11">2.7.7.18</ecNumber>
    </recommendedName>
    <alternativeName>
        <fullName evidence="11">Deamido-NAD(+) diphosphorylase</fullName>
    </alternativeName>
    <alternativeName>
        <fullName evidence="11">Deamido-NAD(+) pyrophosphorylase</fullName>
    </alternativeName>
    <alternativeName>
        <fullName evidence="11">Nicotinate mononucleotide adenylyltransferase</fullName>
        <shortName evidence="11">NaMN adenylyltransferase</shortName>
    </alternativeName>
</protein>
<dbReference type="GO" id="GO:0009435">
    <property type="term" value="P:NAD+ biosynthetic process"/>
    <property type="evidence" value="ECO:0007669"/>
    <property type="project" value="UniProtKB-UniRule"/>
</dbReference>
<dbReference type="SUPFAM" id="SSF52374">
    <property type="entry name" value="Nucleotidylyl transferase"/>
    <property type="match status" value="1"/>
</dbReference>
<dbReference type="UniPathway" id="UPA00253">
    <property type="reaction ID" value="UER00332"/>
</dbReference>
<comment type="caution">
    <text evidence="13">The sequence shown here is derived from an EMBL/GenBank/DDBJ whole genome shotgun (WGS) entry which is preliminary data.</text>
</comment>
<sequence>MVKLEHRIAILGGTFDPVHIGHLQLGNNALNTLKPDIFFWIPAKRSPLKDKIYASDYHRWCMLYECLKKEKRYTLSDLEFLRESPSYTYFTLMDIKKEYPNSQLYFIMGLDTALSLPNWYKIENILKICRFAVFKRKVELNNSLEKLPAKILYNIDFFEIDIPDISSSLIRKKILLNEDDLYDFLDPSTIEYIKRFKLYK</sequence>
<dbReference type="GO" id="GO:0005524">
    <property type="term" value="F:ATP binding"/>
    <property type="evidence" value="ECO:0007669"/>
    <property type="project" value="UniProtKB-KW"/>
</dbReference>
<proteinExistence type="inferred from homology"/>
<organism evidence="13">
    <name type="scientific">Thermodesulfobium narugense</name>
    <dbReference type="NCBI Taxonomy" id="184064"/>
    <lineage>
        <taxon>Bacteria</taxon>
        <taxon>Pseudomonadati</taxon>
        <taxon>Thermodesulfobiota</taxon>
        <taxon>Thermodesulfobiia</taxon>
        <taxon>Thermodesulfobiales</taxon>
        <taxon>Thermodesulfobiaceae</taxon>
        <taxon>Thermodesulfobium</taxon>
    </lineage>
</organism>
<evidence type="ECO:0000259" key="12">
    <source>
        <dbReference type="Pfam" id="PF01467"/>
    </source>
</evidence>
<comment type="pathway">
    <text evidence="2 11">Cofactor biosynthesis; NAD(+) biosynthesis; deamido-NAD(+) from nicotinate D-ribonucleotide: step 1/1.</text>
</comment>
<evidence type="ECO:0000256" key="1">
    <source>
        <dbReference type="ARBA" id="ARBA00002324"/>
    </source>
</evidence>
<dbReference type="NCBIfam" id="TIGR00482">
    <property type="entry name" value="nicotinate (nicotinamide) nucleotide adenylyltransferase"/>
    <property type="match status" value="1"/>
</dbReference>
<dbReference type="InterPro" id="IPR004821">
    <property type="entry name" value="Cyt_trans-like"/>
</dbReference>
<keyword evidence="5 11" id="KW-0808">Transferase</keyword>
<evidence type="ECO:0000256" key="2">
    <source>
        <dbReference type="ARBA" id="ARBA00005019"/>
    </source>
</evidence>
<comment type="similarity">
    <text evidence="3 11">Belongs to the NadD family.</text>
</comment>
<keyword evidence="8 11" id="KW-0067">ATP-binding</keyword>
<evidence type="ECO:0000256" key="11">
    <source>
        <dbReference type="HAMAP-Rule" id="MF_00244"/>
    </source>
</evidence>
<evidence type="ECO:0000256" key="4">
    <source>
        <dbReference type="ARBA" id="ARBA00022642"/>
    </source>
</evidence>
<dbReference type="AlphaFoldDB" id="A0A7C5KBT4"/>
<dbReference type="GO" id="GO:0004515">
    <property type="term" value="F:nicotinate-nucleotide adenylyltransferase activity"/>
    <property type="evidence" value="ECO:0007669"/>
    <property type="project" value="UniProtKB-UniRule"/>
</dbReference>
<reference evidence="13" key="1">
    <citation type="journal article" date="2020" name="mSystems">
        <title>Genome- and Community-Level Interaction Insights into Carbon Utilization and Element Cycling Functions of Hydrothermarchaeota in Hydrothermal Sediment.</title>
        <authorList>
            <person name="Zhou Z."/>
            <person name="Liu Y."/>
            <person name="Xu W."/>
            <person name="Pan J."/>
            <person name="Luo Z.H."/>
            <person name="Li M."/>
        </authorList>
    </citation>
    <scope>NUCLEOTIDE SEQUENCE [LARGE SCALE GENOMIC DNA]</scope>
    <source>
        <strain evidence="13">SpSt-1019</strain>
    </source>
</reference>
<dbReference type="EC" id="2.7.7.18" evidence="11"/>
<gene>
    <name evidence="11 13" type="primary">nadD</name>
    <name evidence="13" type="ORF">ENL70_01940</name>
</gene>
<evidence type="ECO:0000256" key="10">
    <source>
        <dbReference type="ARBA" id="ARBA00048721"/>
    </source>
</evidence>
<dbReference type="Pfam" id="PF01467">
    <property type="entry name" value="CTP_transf_like"/>
    <property type="match status" value="1"/>
</dbReference>
<dbReference type="InterPro" id="IPR014729">
    <property type="entry name" value="Rossmann-like_a/b/a_fold"/>
</dbReference>
<comment type="function">
    <text evidence="1 11">Catalyzes the reversible adenylation of nicotinate mononucleotide (NaMN) to nicotinic acid adenine dinucleotide (NaAD).</text>
</comment>
<evidence type="ECO:0000256" key="6">
    <source>
        <dbReference type="ARBA" id="ARBA00022695"/>
    </source>
</evidence>
<keyword evidence="7 11" id="KW-0547">Nucleotide-binding</keyword>
<keyword evidence="4 11" id="KW-0662">Pyridine nucleotide biosynthesis</keyword>
<feature type="domain" description="Cytidyltransferase-like" evidence="12">
    <location>
        <begin position="10"/>
        <end position="172"/>
    </location>
</feature>
<evidence type="ECO:0000256" key="9">
    <source>
        <dbReference type="ARBA" id="ARBA00023027"/>
    </source>
</evidence>
<accession>A0A7C5KBT4</accession>
<dbReference type="PANTHER" id="PTHR39321">
    <property type="entry name" value="NICOTINATE-NUCLEOTIDE ADENYLYLTRANSFERASE-RELATED"/>
    <property type="match status" value="1"/>
</dbReference>
<dbReference type="Gene3D" id="3.40.50.620">
    <property type="entry name" value="HUPs"/>
    <property type="match status" value="1"/>
</dbReference>
<comment type="catalytic activity">
    <reaction evidence="10 11">
        <text>nicotinate beta-D-ribonucleotide + ATP + H(+) = deamido-NAD(+) + diphosphate</text>
        <dbReference type="Rhea" id="RHEA:22860"/>
        <dbReference type="ChEBI" id="CHEBI:15378"/>
        <dbReference type="ChEBI" id="CHEBI:30616"/>
        <dbReference type="ChEBI" id="CHEBI:33019"/>
        <dbReference type="ChEBI" id="CHEBI:57502"/>
        <dbReference type="ChEBI" id="CHEBI:58437"/>
        <dbReference type="EC" id="2.7.7.18"/>
    </reaction>
</comment>
<evidence type="ECO:0000256" key="8">
    <source>
        <dbReference type="ARBA" id="ARBA00022840"/>
    </source>
</evidence>